<dbReference type="Proteomes" id="UP001497680">
    <property type="component" value="Unassembled WGS sequence"/>
</dbReference>
<keyword evidence="1" id="KW-0540">Nuclease</keyword>
<reference evidence="1 2" key="1">
    <citation type="journal article" date="2022" name="New Phytol.">
        <title>Ecological generalism drives hyperdiversity of secondary metabolite gene clusters in xylarialean endophytes.</title>
        <authorList>
            <person name="Franco M.E.E."/>
            <person name="Wisecaver J.H."/>
            <person name="Arnold A.E."/>
            <person name="Ju Y.M."/>
            <person name="Slot J.C."/>
            <person name="Ahrendt S."/>
            <person name="Moore L.P."/>
            <person name="Eastman K.E."/>
            <person name="Scott K."/>
            <person name="Konkel Z."/>
            <person name="Mondo S.J."/>
            <person name="Kuo A."/>
            <person name="Hayes R.D."/>
            <person name="Haridas S."/>
            <person name="Andreopoulos B."/>
            <person name="Riley R."/>
            <person name="LaButti K."/>
            <person name="Pangilinan J."/>
            <person name="Lipzen A."/>
            <person name="Amirebrahimi M."/>
            <person name="Yan J."/>
            <person name="Adam C."/>
            <person name="Keymanesh K."/>
            <person name="Ng V."/>
            <person name="Louie K."/>
            <person name="Northen T."/>
            <person name="Drula E."/>
            <person name="Henrissat B."/>
            <person name="Hsieh H.M."/>
            <person name="Youens-Clark K."/>
            <person name="Lutzoni F."/>
            <person name="Miadlikowska J."/>
            <person name="Eastwood D.C."/>
            <person name="Hamelin R.C."/>
            <person name="Grigoriev I.V."/>
            <person name="U'Ren J.M."/>
        </authorList>
    </citation>
    <scope>NUCLEOTIDE SEQUENCE [LARGE SCALE GENOMIC DNA]</scope>
    <source>
        <strain evidence="1 2">ER1909</strain>
    </source>
</reference>
<sequence>MDARVQKAIQLAEALKKQPGAVPWQPDKPWPQRYYSWDTEDEAWLPVSSNTTNSVAKMPSDISALAVYSWNVDLMLPFAESRMEAALAHLGQLLSQASSASTTAVVINLQECVPSDLITISRQPWVRDGFYMTDLDASAWGSWAYGTTTLVDKRLDVLSCFRVHYAKSNMERDALFVDVSMPVARSTRAQTLRLGNSHLESLISDPPLRPPQVQIMGAYMHEAGVSAAVATGDFNAIQPFDRTLHSDAGVKDAYLEQGGAEDSDGGYTWGQQAGRALRERFGCSRMDKAYFCGSLQLQSFERFGADVEVREEDRKQRDGLLSLGFEKAWVTDHLGIKAVFKFENAVRL</sequence>
<proteinExistence type="predicted"/>
<name>A0ACC0DBN5_9PEZI</name>
<evidence type="ECO:0000313" key="2">
    <source>
        <dbReference type="Proteomes" id="UP001497680"/>
    </source>
</evidence>
<keyword evidence="1" id="KW-0255">Endonuclease</keyword>
<organism evidence="1 2">
    <name type="scientific">Hypoxylon rubiginosum</name>
    <dbReference type="NCBI Taxonomy" id="110542"/>
    <lineage>
        <taxon>Eukaryota</taxon>
        <taxon>Fungi</taxon>
        <taxon>Dikarya</taxon>
        <taxon>Ascomycota</taxon>
        <taxon>Pezizomycotina</taxon>
        <taxon>Sordariomycetes</taxon>
        <taxon>Xylariomycetidae</taxon>
        <taxon>Xylariales</taxon>
        <taxon>Hypoxylaceae</taxon>
        <taxon>Hypoxylon</taxon>
    </lineage>
</organism>
<keyword evidence="2" id="KW-1185">Reference proteome</keyword>
<evidence type="ECO:0000313" key="1">
    <source>
        <dbReference type="EMBL" id="KAI6090067.1"/>
    </source>
</evidence>
<keyword evidence="1" id="KW-0378">Hydrolase</keyword>
<protein>
    <submittedName>
        <fullName evidence="1">Endonuclease/exonuclease/phosphatase family protein</fullName>
    </submittedName>
</protein>
<dbReference type="EMBL" id="MU394292">
    <property type="protein sequence ID" value="KAI6090067.1"/>
    <property type="molecule type" value="Genomic_DNA"/>
</dbReference>
<gene>
    <name evidence="1" type="ORF">F4821DRAFT_229555</name>
</gene>
<accession>A0ACC0DBN5</accession>
<comment type="caution">
    <text evidence="1">The sequence shown here is derived from an EMBL/GenBank/DDBJ whole genome shotgun (WGS) entry which is preliminary data.</text>
</comment>